<name>A0AAV5HLQ3_9ROSI</name>
<dbReference type="Proteomes" id="UP001054252">
    <property type="component" value="Unassembled WGS sequence"/>
</dbReference>
<comment type="caution">
    <text evidence="1">The sequence shown here is derived from an EMBL/GenBank/DDBJ whole genome shotgun (WGS) entry which is preliminary data.</text>
</comment>
<reference evidence="1 2" key="1">
    <citation type="journal article" date="2021" name="Commun. Biol.">
        <title>The genome of Shorea leprosula (Dipterocarpaceae) highlights the ecological relevance of drought in aseasonal tropical rainforests.</title>
        <authorList>
            <person name="Ng K.K.S."/>
            <person name="Kobayashi M.J."/>
            <person name="Fawcett J.A."/>
            <person name="Hatakeyama M."/>
            <person name="Paape T."/>
            <person name="Ng C.H."/>
            <person name="Ang C.C."/>
            <person name="Tnah L.H."/>
            <person name="Lee C.T."/>
            <person name="Nishiyama T."/>
            <person name="Sese J."/>
            <person name="O'Brien M.J."/>
            <person name="Copetti D."/>
            <person name="Mohd Noor M.I."/>
            <person name="Ong R.C."/>
            <person name="Putra M."/>
            <person name="Sireger I.Z."/>
            <person name="Indrioko S."/>
            <person name="Kosugi Y."/>
            <person name="Izuno A."/>
            <person name="Isagi Y."/>
            <person name="Lee S.L."/>
            <person name="Shimizu K.K."/>
        </authorList>
    </citation>
    <scope>NUCLEOTIDE SEQUENCE [LARGE SCALE GENOMIC DNA]</scope>
    <source>
        <strain evidence="1">214</strain>
    </source>
</reference>
<dbReference type="EMBL" id="BPVZ01000003">
    <property type="protein sequence ID" value="GKU89708.1"/>
    <property type="molecule type" value="Genomic_DNA"/>
</dbReference>
<dbReference type="AlphaFoldDB" id="A0AAV5HLQ3"/>
<accession>A0AAV5HLQ3</accession>
<gene>
    <name evidence="1" type="ORF">SLEP1_g3810</name>
</gene>
<evidence type="ECO:0000313" key="2">
    <source>
        <dbReference type="Proteomes" id="UP001054252"/>
    </source>
</evidence>
<organism evidence="1 2">
    <name type="scientific">Rubroshorea leprosula</name>
    <dbReference type="NCBI Taxonomy" id="152421"/>
    <lineage>
        <taxon>Eukaryota</taxon>
        <taxon>Viridiplantae</taxon>
        <taxon>Streptophyta</taxon>
        <taxon>Embryophyta</taxon>
        <taxon>Tracheophyta</taxon>
        <taxon>Spermatophyta</taxon>
        <taxon>Magnoliopsida</taxon>
        <taxon>eudicotyledons</taxon>
        <taxon>Gunneridae</taxon>
        <taxon>Pentapetalae</taxon>
        <taxon>rosids</taxon>
        <taxon>malvids</taxon>
        <taxon>Malvales</taxon>
        <taxon>Dipterocarpaceae</taxon>
        <taxon>Rubroshorea</taxon>
    </lineage>
</organism>
<evidence type="ECO:0000313" key="1">
    <source>
        <dbReference type="EMBL" id="GKU89708.1"/>
    </source>
</evidence>
<proteinExistence type="predicted"/>
<keyword evidence="2" id="KW-1185">Reference proteome</keyword>
<protein>
    <submittedName>
        <fullName evidence="1">Uncharacterized protein</fullName>
    </submittedName>
</protein>
<sequence>MIAVIEAAEIVDHLMVLIALLPEILGNELEPGLEEALPLGSS</sequence>